<organism evidence="1 2">
    <name type="scientific">Nostoc minutum NIES-26</name>
    <dbReference type="NCBI Taxonomy" id="1844469"/>
    <lineage>
        <taxon>Bacteria</taxon>
        <taxon>Bacillati</taxon>
        <taxon>Cyanobacteriota</taxon>
        <taxon>Cyanophyceae</taxon>
        <taxon>Nostocales</taxon>
        <taxon>Nostocaceae</taxon>
        <taxon>Nostoc</taxon>
    </lineage>
</organism>
<name>A0A367RSK4_9NOSO</name>
<evidence type="ECO:0000313" key="1">
    <source>
        <dbReference type="EMBL" id="RCJ38663.1"/>
    </source>
</evidence>
<accession>A0A367RSK4</accession>
<gene>
    <name evidence="1" type="ORF">A6770_39585</name>
</gene>
<keyword evidence="2" id="KW-1185">Reference proteome</keyword>
<dbReference type="AlphaFoldDB" id="A0A367RSK4"/>
<protein>
    <submittedName>
        <fullName evidence="1">Uncharacterized protein</fullName>
    </submittedName>
</protein>
<sequence length="96" mass="11517">MEQLKIDRLTPEQEVQILVHQQRWQQIVLSTERVNRQKAIETMRVTYAVLGEREPEFIFFDSPYSALESINIRKTHLGRKIEKKLRKPLQEQLESQ</sequence>
<dbReference type="Proteomes" id="UP000252107">
    <property type="component" value="Unassembled WGS sequence"/>
</dbReference>
<reference evidence="1" key="1">
    <citation type="submission" date="2016-04" db="EMBL/GenBank/DDBJ databases">
        <authorList>
            <person name="Tabuchi Yagui T.R."/>
        </authorList>
    </citation>
    <scope>NUCLEOTIDE SEQUENCE [LARGE SCALE GENOMIC DNA]</scope>
    <source>
        <strain evidence="1">NIES-26</strain>
    </source>
</reference>
<evidence type="ECO:0000313" key="2">
    <source>
        <dbReference type="Proteomes" id="UP000252107"/>
    </source>
</evidence>
<proteinExistence type="predicted"/>
<dbReference type="EMBL" id="LXQD01000094">
    <property type="protein sequence ID" value="RCJ38663.1"/>
    <property type="molecule type" value="Genomic_DNA"/>
</dbReference>
<comment type="caution">
    <text evidence="1">The sequence shown here is derived from an EMBL/GenBank/DDBJ whole genome shotgun (WGS) entry which is preliminary data.</text>
</comment>